<reference evidence="1" key="2">
    <citation type="journal article" date="2007" name="Science">
        <title>Draft genome sequence of the sexually transmitted pathogen Trichomonas vaginalis.</title>
        <authorList>
            <person name="Carlton J.M."/>
            <person name="Hirt R.P."/>
            <person name="Silva J.C."/>
            <person name="Delcher A.L."/>
            <person name="Schatz M."/>
            <person name="Zhao Q."/>
            <person name="Wortman J.R."/>
            <person name="Bidwell S.L."/>
            <person name="Alsmark U.C.M."/>
            <person name="Besteiro S."/>
            <person name="Sicheritz-Ponten T."/>
            <person name="Noel C.J."/>
            <person name="Dacks J.B."/>
            <person name="Foster P.G."/>
            <person name="Simillion C."/>
            <person name="Van de Peer Y."/>
            <person name="Miranda-Saavedra D."/>
            <person name="Barton G.J."/>
            <person name="Westrop G.D."/>
            <person name="Mueller S."/>
            <person name="Dessi D."/>
            <person name="Fiori P.L."/>
            <person name="Ren Q."/>
            <person name="Paulsen I."/>
            <person name="Zhang H."/>
            <person name="Bastida-Corcuera F.D."/>
            <person name="Simoes-Barbosa A."/>
            <person name="Brown M.T."/>
            <person name="Hayes R.D."/>
            <person name="Mukherjee M."/>
            <person name="Okumura C.Y."/>
            <person name="Schneider R."/>
            <person name="Smith A.J."/>
            <person name="Vanacova S."/>
            <person name="Villalvazo M."/>
            <person name="Haas B.J."/>
            <person name="Pertea M."/>
            <person name="Feldblyum T.V."/>
            <person name="Utterback T.R."/>
            <person name="Shu C.L."/>
            <person name="Osoegawa K."/>
            <person name="de Jong P.J."/>
            <person name="Hrdy I."/>
            <person name="Horvathova L."/>
            <person name="Zubacova Z."/>
            <person name="Dolezal P."/>
            <person name="Malik S.B."/>
            <person name="Logsdon J.M. Jr."/>
            <person name="Henze K."/>
            <person name="Gupta A."/>
            <person name="Wang C.C."/>
            <person name="Dunne R.L."/>
            <person name="Upcroft J.A."/>
            <person name="Upcroft P."/>
            <person name="White O."/>
            <person name="Salzberg S.L."/>
            <person name="Tang P."/>
            <person name="Chiu C.-H."/>
            <person name="Lee Y.-S."/>
            <person name="Embley T.M."/>
            <person name="Coombs G.H."/>
            <person name="Mottram J.C."/>
            <person name="Tachezy J."/>
            <person name="Fraser-Liggett C.M."/>
            <person name="Johnson P.J."/>
        </authorList>
    </citation>
    <scope>NUCLEOTIDE SEQUENCE [LARGE SCALE GENOMIC DNA]</scope>
    <source>
        <strain evidence="1">G3</strain>
    </source>
</reference>
<name>A2G5C3_TRIV3</name>
<evidence type="ECO:0000313" key="2">
    <source>
        <dbReference type="Proteomes" id="UP000001542"/>
    </source>
</evidence>
<accession>A2G5C3</accession>
<dbReference type="AlphaFoldDB" id="A2G5C3"/>
<dbReference type="RefSeq" id="XP_001300574.1">
    <property type="nucleotide sequence ID" value="XM_001300573.1"/>
</dbReference>
<dbReference type="VEuPathDB" id="TrichDB:TVAGG3_0092480"/>
<dbReference type="VEuPathDB" id="TrichDB:TVAG_300970"/>
<dbReference type="KEGG" id="tva:4745296"/>
<evidence type="ECO:0000313" key="1">
    <source>
        <dbReference type="EMBL" id="EAX87644.1"/>
    </source>
</evidence>
<proteinExistence type="predicted"/>
<dbReference type="InParanoid" id="A2G5C3"/>
<reference evidence="1" key="1">
    <citation type="submission" date="2006-10" db="EMBL/GenBank/DDBJ databases">
        <authorList>
            <person name="Amadeo P."/>
            <person name="Zhao Q."/>
            <person name="Wortman J."/>
            <person name="Fraser-Liggett C."/>
            <person name="Carlton J."/>
        </authorList>
    </citation>
    <scope>NUCLEOTIDE SEQUENCE</scope>
    <source>
        <strain evidence="1">G3</strain>
    </source>
</reference>
<dbReference type="Proteomes" id="UP000001542">
    <property type="component" value="Unassembled WGS sequence"/>
</dbReference>
<protein>
    <submittedName>
        <fullName evidence="1">Uncharacterized protein</fullName>
    </submittedName>
</protein>
<dbReference type="EMBL" id="DS114418">
    <property type="protein sequence ID" value="EAX87644.1"/>
    <property type="molecule type" value="Genomic_DNA"/>
</dbReference>
<sequence>MEEPLEIHDEFEAAPESAIDPAEDLRDLSSFDNVVDKQYLNIIDAARNYLKKLLKLSGVSSNEITDIVKSFNTYLNSPNIFADQMLSDGN</sequence>
<gene>
    <name evidence="1" type="ORF">TVAG_300970</name>
</gene>
<keyword evidence="2" id="KW-1185">Reference proteome</keyword>
<organism evidence="1 2">
    <name type="scientific">Trichomonas vaginalis (strain ATCC PRA-98 / G3)</name>
    <dbReference type="NCBI Taxonomy" id="412133"/>
    <lineage>
        <taxon>Eukaryota</taxon>
        <taxon>Metamonada</taxon>
        <taxon>Parabasalia</taxon>
        <taxon>Trichomonadida</taxon>
        <taxon>Trichomonadidae</taxon>
        <taxon>Trichomonas</taxon>
    </lineage>
</organism>
<dbReference type="SMR" id="A2G5C3"/>